<reference evidence="4 5" key="1">
    <citation type="journal article" date="2013" name="Genome Biol.">
        <title>Genome of Acanthamoeba castellanii highlights extensive lateral gene transfer and early evolution of tyrosine kinase signaling.</title>
        <authorList>
            <person name="Clarke M."/>
            <person name="Lohan A.J."/>
            <person name="Liu B."/>
            <person name="Lagkouvardos I."/>
            <person name="Roy S."/>
            <person name="Zafar N."/>
            <person name="Bertelli C."/>
            <person name="Schilde C."/>
            <person name="Kianianmomeni A."/>
            <person name="Burglin T.R."/>
            <person name="Frech C."/>
            <person name="Turcotte B."/>
            <person name="Kopec K.O."/>
            <person name="Synnott J.M."/>
            <person name="Choo C."/>
            <person name="Paponov I."/>
            <person name="Finkler A."/>
            <person name="Soon Heng Tan C."/>
            <person name="Hutchins A.P."/>
            <person name="Weinmeier T."/>
            <person name="Rattei T."/>
            <person name="Chu J.S."/>
            <person name="Gimenez G."/>
            <person name="Irimia M."/>
            <person name="Rigden D.J."/>
            <person name="Fitzpatrick D.A."/>
            <person name="Lorenzo-Morales J."/>
            <person name="Bateman A."/>
            <person name="Chiu C.H."/>
            <person name="Tang P."/>
            <person name="Hegemann P."/>
            <person name="Fromm H."/>
            <person name="Raoult D."/>
            <person name="Greub G."/>
            <person name="Miranda-Saavedra D."/>
            <person name="Chen N."/>
            <person name="Nash P."/>
            <person name="Ginger M.L."/>
            <person name="Horn M."/>
            <person name="Schaap P."/>
            <person name="Caler L."/>
            <person name="Loftus B."/>
        </authorList>
    </citation>
    <scope>NUCLEOTIDE SEQUENCE [LARGE SCALE GENOMIC DNA]</scope>
    <source>
        <strain evidence="4 5">Neff</strain>
    </source>
</reference>
<dbReference type="OrthoDB" id="9978460at2759"/>
<sequence length="436" mass="50059">MTNALLSRIYKDIIDIPHFPTVRIKCIFETREEKRERRRIERAKHNLSHPLEQLPVDESSDESSSEDDEDLDLDIKALKVIITPLGGPWKHASVPFRFDIPKTYPNDPPKLTCLKRIYHPSIDLNGRVCLGLINEWMSILNFESIIIELEQLLAQPSPSKPLVKDVGNELLDHPDAFAENVERSKRGGVIRGVYYDRLDGIAPDGVGYNSLKNICFTQIFEWIKQSKKAKLRKMVQQQQRLYSDIDIDDDDEEHKEGWEECVMSEDDDVYSESDPEESSATTPRGPCSARRGGGGAGEKGKAKAVKSREEYKRFDESMVESLPWELREIIEEYSRIIERNQLQKLARKEKKAKDEQIRLGGKVYIRNLAGKMTMIEGVEPTMTIWQMKELLDAKTGMVPYTLQLFYHQVLDDRKTVAEYNIREGSVVYIVLAWGGG</sequence>
<dbReference type="CDD" id="cd23794">
    <property type="entry name" value="UBCc_UBE2F_UBE2M"/>
    <property type="match status" value="1"/>
</dbReference>
<dbReference type="AlphaFoldDB" id="L8GRS3"/>
<dbReference type="PANTHER" id="PTHR24068">
    <property type="entry name" value="UBIQUITIN-CONJUGATING ENZYME E2"/>
    <property type="match status" value="1"/>
</dbReference>
<name>L8GRS3_ACACF</name>
<dbReference type="SMART" id="SM00213">
    <property type="entry name" value="UBQ"/>
    <property type="match status" value="1"/>
</dbReference>
<protein>
    <submittedName>
        <fullName evidence="4">Ubiquitinconjugating enzyme subfamily protein</fullName>
    </submittedName>
</protein>
<feature type="domain" description="UBC core" evidence="3">
    <location>
        <begin position="42"/>
        <end position="190"/>
    </location>
</feature>
<dbReference type="InterPro" id="IPR000626">
    <property type="entry name" value="Ubiquitin-like_dom"/>
</dbReference>
<gene>
    <name evidence="4" type="ORF">ACA1_129960</name>
</gene>
<evidence type="ECO:0000259" key="3">
    <source>
        <dbReference type="PROSITE" id="PS50127"/>
    </source>
</evidence>
<evidence type="ECO:0000256" key="1">
    <source>
        <dbReference type="SAM" id="MobiDB-lite"/>
    </source>
</evidence>
<dbReference type="Gene3D" id="3.10.110.10">
    <property type="entry name" value="Ubiquitin Conjugating Enzyme"/>
    <property type="match status" value="1"/>
</dbReference>
<dbReference type="Proteomes" id="UP000011083">
    <property type="component" value="Unassembled WGS sequence"/>
</dbReference>
<dbReference type="Pfam" id="PF00240">
    <property type="entry name" value="ubiquitin"/>
    <property type="match status" value="1"/>
</dbReference>
<dbReference type="RefSeq" id="XP_004336854.1">
    <property type="nucleotide sequence ID" value="XM_004336806.1"/>
</dbReference>
<dbReference type="InterPro" id="IPR000608">
    <property type="entry name" value="UBC"/>
</dbReference>
<evidence type="ECO:0000313" key="4">
    <source>
        <dbReference type="EMBL" id="ELR14841.1"/>
    </source>
</evidence>
<evidence type="ECO:0000313" key="5">
    <source>
        <dbReference type="Proteomes" id="UP000011083"/>
    </source>
</evidence>
<accession>L8GRS3</accession>
<dbReference type="KEGG" id="acan:ACA1_129960"/>
<evidence type="ECO:0000259" key="2">
    <source>
        <dbReference type="PROSITE" id="PS50053"/>
    </source>
</evidence>
<dbReference type="PROSITE" id="PS50127">
    <property type="entry name" value="UBC_2"/>
    <property type="match status" value="1"/>
</dbReference>
<dbReference type="SMART" id="SM00212">
    <property type="entry name" value="UBCc"/>
    <property type="match status" value="1"/>
</dbReference>
<feature type="compositionally biased region" description="Acidic residues" evidence="1">
    <location>
        <begin position="265"/>
        <end position="277"/>
    </location>
</feature>
<dbReference type="VEuPathDB" id="AmoebaDB:ACA1_129960"/>
<keyword evidence="5" id="KW-1185">Reference proteome</keyword>
<feature type="region of interest" description="Disordered" evidence="1">
    <location>
        <begin position="265"/>
        <end position="306"/>
    </location>
</feature>
<dbReference type="GeneID" id="14915478"/>
<dbReference type="EMBL" id="KB008043">
    <property type="protein sequence ID" value="ELR14841.1"/>
    <property type="molecule type" value="Genomic_DNA"/>
</dbReference>
<organism evidence="4 5">
    <name type="scientific">Acanthamoeba castellanii (strain ATCC 30010 / Neff)</name>
    <dbReference type="NCBI Taxonomy" id="1257118"/>
    <lineage>
        <taxon>Eukaryota</taxon>
        <taxon>Amoebozoa</taxon>
        <taxon>Discosea</taxon>
        <taxon>Longamoebia</taxon>
        <taxon>Centramoebida</taxon>
        <taxon>Acanthamoebidae</taxon>
        <taxon>Acanthamoeba</taxon>
    </lineage>
</organism>
<dbReference type="SUPFAM" id="SSF54495">
    <property type="entry name" value="UBC-like"/>
    <property type="match status" value="1"/>
</dbReference>
<dbReference type="InterPro" id="IPR029071">
    <property type="entry name" value="Ubiquitin-like_domsf"/>
</dbReference>
<feature type="domain" description="Ubiquitin-like" evidence="2">
    <location>
        <begin position="361"/>
        <end position="436"/>
    </location>
</feature>
<dbReference type="Pfam" id="PF00179">
    <property type="entry name" value="UQ_con"/>
    <property type="match status" value="1"/>
</dbReference>
<dbReference type="Gene3D" id="3.10.20.90">
    <property type="entry name" value="Phosphatidylinositol 3-kinase Catalytic Subunit, Chain A, domain 1"/>
    <property type="match status" value="1"/>
</dbReference>
<dbReference type="InterPro" id="IPR016135">
    <property type="entry name" value="UBQ-conjugating_enzyme/RWD"/>
</dbReference>
<proteinExistence type="predicted"/>
<dbReference type="SUPFAM" id="SSF54236">
    <property type="entry name" value="Ubiquitin-like"/>
    <property type="match status" value="1"/>
</dbReference>
<dbReference type="PROSITE" id="PS50053">
    <property type="entry name" value="UBIQUITIN_2"/>
    <property type="match status" value="1"/>
</dbReference>
<dbReference type="STRING" id="1257118.L8GRS3"/>